<sequence>MPLVEEKIQLELDGRWSLEELSDVTKNYIHLYGFAYSLMPELSSARRAEIDYIYGKFPWKGGYSTVNFFNQLFHKIPRERRPEVQRIQYASPGFIELSLLLLAASTVAGIVKAVCSSINAAHDTYRNIQKGAVEHKLSQINLAKEELDLKNRQIEFCKKSSKELVKVFGLSPEHESLIDQRTQNNPVMKLKILLSVFRRVAPLADKQAEGKLNVKGEKSEESNQ</sequence>
<accession>A0ABT0SU75</accession>
<gene>
    <name evidence="1" type="ORF">M8006_15440</name>
</gene>
<protein>
    <submittedName>
        <fullName evidence="1">Uncharacterized protein</fullName>
    </submittedName>
</protein>
<proteinExistence type="predicted"/>
<reference evidence="1" key="1">
    <citation type="submission" date="2022-05" db="EMBL/GenBank/DDBJ databases">
        <title>Halomonas geminus sp. nov. and Halomonas llamarensis sp. nov. isolated from high-altitude salars of the Atacama Desert.</title>
        <authorList>
            <person name="Hintersatz C."/>
            <person name="Rojas L.A."/>
            <person name="Wei T.-S."/>
            <person name="Kutschke S."/>
            <person name="Lehmann F."/>
            <person name="Jain R."/>
            <person name="Pollmann K."/>
        </authorList>
    </citation>
    <scope>NUCLEOTIDE SEQUENCE</scope>
    <source>
        <strain evidence="1">ATCHA</strain>
    </source>
</reference>
<keyword evidence="2" id="KW-1185">Reference proteome</keyword>
<evidence type="ECO:0000313" key="2">
    <source>
        <dbReference type="Proteomes" id="UP001165308"/>
    </source>
</evidence>
<comment type="caution">
    <text evidence="1">The sequence shown here is derived from an EMBL/GenBank/DDBJ whole genome shotgun (WGS) entry which is preliminary data.</text>
</comment>
<organism evidence="1 2">
    <name type="scientific">Halomonas llamarensis</name>
    <dbReference type="NCBI Taxonomy" id="2945104"/>
    <lineage>
        <taxon>Bacteria</taxon>
        <taxon>Pseudomonadati</taxon>
        <taxon>Pseudomonadota</taxon>
        <taxon>Gammaproteobacteria</taxon>
        <taxon>Oceanospirillales</taxon>
        <taxon>Halomonadaceae</taxon>
        <taxon>Halomonas</taxon>
    </lineage>
</organism>
<name>A0ABT0SU75_9GAMM</name>
<evidence type="ECO:0000313" key="1">
    <source>
        <dbReference type="EMBL" id="MCL7931352.1"/>
    </source>
</evidence>
<dbReference type="RefSeq" id="WP_250083730.1">
    <property type="nucleotide sequence ID" value="NZ_JAMJPJ010000036.1"/>
</dbReference>
<dbReference type="EMBL" id="JAMJPJ010000036">
    <property type="protein sequence ID" value="MCL7931352.1"/>
    <property type="molecule type" value="Genomic_DNA"/>
</dbReference>
<dbReference type="Proteomes" id="UP001165308">
    <property type="component" value="Unassembled WGS sequence"/>
</dbReference>